<organism evidence="1 2">
    <name type="scientific">Citrus sinensis</name>
    <name type="common">Sweet orange</name>
    <name type="synonym">Citrus aurantium var. sinensis</name>
    <dbReference type="NCBI Taxonomy" id="2711"/>
    <lineage>
        <taxon>Eukaryota</taxon>
        <taxon>Viridiplantae</taxon>
        <taxon>Streptophyta</taxon>
        <taxon>Embryophyta</taxon>
        <taxon>Tracheophyta</taxon>
        <taxon>Spermatophyta</taxon>
        <taxon>Magnoliopsida</taxon>
        <taxon>eudicotyledons</taxon>
        <taxon>Gunneridae</taxon>
        <taxon>Pentapetalae</taxon>
        <taxon>rosids</taxon>
        <taxon>malvids</taxon>
        <taxon>Sapindales</taxon>
        <taxon>Rutaceae</taxon>
        <taxon>Aurantioideae</taxon>
        <taxon>Citrus</taxon>
    </lineage>
</organism>
<dbReference type="Proteomes" id="UP000829398">
    <property type="component" value="Chromosome 3"/>
</dbReference>
<comment type="caution">
    <text evidence="1">The sequence shown here is derived from an EMBL/GenBank/DDBJ whole genome shotgun (WGS) entry which is preliminary data.</text>
</comment>
<keyword evidence="2" id="KW-1185">Reference proteome</keyword>
<reference evidence="2" key="1">
    <citation type="journal article" date="2023" name="Hortic. Res.">
        <title>A chromosome-level phased genome enabling allele-level studies in sweet orange: a case study on citrus Huanglongbing tolerance.</title>
        <authorList>
            <person name="Wu B."/>
            <person name="Yu Q."/>
            <person name="Deng Z."/>
            <person name="Duan Y."/>
            <person name="Luo F."/>
            <person name="Gmitter F. Jr."/>
        </authorList>
    </citation>
    <scope>NUCLEOTIDE SEQUENCE [LARGE SCALE GENOMIC DNA]</scope>
    <source>
        <strain evidence="2">cv. Valencia</strain>
    </source>
</reference>
<accession>A0ACB8M0S9</accession>
<evidence type="ECO:0000313" key="1">
    <source>
        <dbReference type="EMBL" id="KAH9779433.1"/>
    </source>
</evidence>
<proteinExistence type="predicted"/>
<dbReference type="EMBL" id="CM039172">
    <property type="protein sequence ID" value="KAH9779433.1"/>
    <property type="molecule type" value="Genomic_DNA"/>
</dbReference>
<protein>
    <submittedName>
        <fullName evidence="1">Protein SRG1</fullName>
    </submittedName>
</protein>
<name>A0ACB8M0S9_CITSI</name>
<sequence length="331" mass="37494">MAKYGGSLLVPSVKELAENPMVAVPPRYIRPKQDAPVISDNTLISKFPVIDMESLLSEESMDSELAKLDFACREWGFFQLVNHGVSLALVDKVKKEIQEFFNLSMEEKKKYWQYPGEVEGFGQAFVVSEEQKLDWGDLDTLEVYSMEVNALAMNLISGMAKVLHIKDEEVREFFENGLQSMRMNYYPPCPQPEKVTGLTPHSDAVALTILLQINEAEGLQIKKDGKWFPIRPLPNAFIVNIGDVLEVITNGVYPSIEHRAVVNSEQERLSIATFHTVNYDGEVGPAPSLITEKTPALFRRVTTEEFVKALFSRELHEKSHLDYMRIQHSQG</sequence>
<evidence type="ECO:0000313" key="2">
    <source>
        <dbReference type="Proteomes" id="UP000829398"/>
    </source>
</evidence>
<gene>
    <name evidence="1" type="ORF">KPL71_007711</name>
</gene>